<dbReference type="InterPro" id="IPR006047">
    <property type="entry name" value="GH13_cat_dom"/>
</dbReference>
<dbReference type="Gene3D" id="3.20.20.80">
    <property type="entry name" value="Glycosidases"/>
    <property type="match status" value="2"/>
</dbReference>
<evidence type="ECO:0000313" key="3">
    <source>
        <dbReference type="Proteomes" id="UP000008812"/>
    </source>
</evidence>
<sequence length="527" mass="61851">MKKNEAKKMILYELKLESFKDGNISGRGDSLGLWSRNYYFDFLKVNTIVIDDILSQYENATNLEEVKQRHGSLSEFITMTKNYFKKGIFISPTIDFKKLKQTYLNWNNMMYLYDIEKKETSPFASDLDRYSNNNYLNPNNSIVELANIVIYFEKIINFYFQCGIKVFTLENFDFLIAKQNFKNKKSNFRFLQDLYKMIKRLSAKNIVILKSHHFTKVTYLKMAKLKEPCFDYLYLNHLSLLDIDPTLPFIRKRPLNLKHFLKQYRPFSNDARFIMSLGSNLVGRINSRWGDEKAYFSESAKSFLLVMFAAKNSAAIYYGDELGMLQANIKKPSDFFDKNYNEDKRFYESINVSKETYFEIRKSLDKISANNLMSWNDRRNSGFSDHHSPHNLVAKNFEKNNVTNQAQDPTSPLNFVDFLISLWKKSEFNSILEKGTAKVSLSCAKILKIKRTYKHNKILFILNMTNKARKMNLLKDWRILGSTYFNKFYASIPNKLDPFESLILVKTTKSASEFSKEDLTETVVVDV</sequence>
<dbReference type="EMBL" id="CP001047">
    <property type="protein sequence ID" value="ACF07206.1"/>
    <property type="molecule type" value="Genomic_DNA"/>
</dbReference>
<dbReference type="STRING" id="243272.MARTH_orf318"/>
<organism evidence="2 3">
    <name type="scientific">Metamycoplasma arthritidis (strain 158L3-1)</name>
    <name type="common">Mycoplasma arthritidis</name>
    <dbReference type="NCBI Taxonomy" id="243272"/>
    <lineage>
        <taxon>Bacteria</taxon>
        <taxon>Bacillati</taxon>
        <taxon>Mycoplasmatota</taxon>
        <taxon>Mycoplasmoidales</taxon>
        <taxon>Metamycoplasmataceae</taxon>
        <taxon>Metamycoplasma</taxon>
    </lineage>
</organism>
<keyword evidence="3" id="KW-1185">Reference proteome</keyword>
<dbReference type="SUPFAM" id="SSF51445">
    <property type="entry name" value="(Trans)glycosidases"/>
    <property type="match status" value="1"/>
</dbReference>
<dbReference type="AlphaFoldDB" id="B3PMF4"/>
<dbReference type="InterPro" id="IPR017853">
    <property type="entry name" value="GH"/>
</dbReference>
<dbReference type="RefSeq" id="WP_012498163.1">
    <property type="nucleotide sequence ID" value="NC_011025.1"/>
</dbReference>
<dbReference type="GO" id="GO:0005975">
    <property type="term" value="P:carbohydrate metabolic process"/>
    <property type="evidence" value="ECO:0007669"/>
    <property type="project" value="InterPro"/>
</dbReference>
<feature type="domain" description="Glycosyl hydrolase family 13 catalytic" evidence="1">
    <location>
        <begin position="256"/>
        <end position="427"/>
    </location>
</feature>
<dbReference type="KEGG" id="mat:MARTH_orf318"/>
<dbReference type="Pfam" id="PF00128">
    <property type="entry name" value="Alpha-amylase"/>
    <property type="match status" value="1"/>
</dbReference>
<dbReference type="Proteomes" id="UP000008812">
    <property type="component" value="Chromosome"/>
</dbReference>
<dbReference type="HOGENOM" id="CLU_553009_0_0_14"/>
<gene>
    <name evidence="2" type="primary">dexB</name>
    <name evidence="2" type="ordered locus">MARTH_orf318</name>
</gene>
<dbReference type="eggNOG" id="COG0366">
    <property type="taxonomic scope" value="Bacteria"/>
</dbReference>
<proteinExistence type="predicted"/>
<accession>B3PMF4</accession>
<reference evidence="2 3" key="1">
    <citation type="journal article" date="2008" name="Infect. Immun.">
        <title>Genome of Mycoplasma arthritidis.</title>
        <authorList>
            <person name="Dybvig K."/>
            <person name="Zuhua C."/>
            <person name="Lao P."/>
            <person name="Jordan D.S."/>
            <person name="French C.T."/>
            <person name="Tu A.H."/>
            <person name="Loraine A.E."/>
        </authorList>
    </citation>
    <scope>NUCLEOTIDE SEQUENCE [LARGE SCALE GENOMIC DNA]</scope>
    <source>
        <strain evidence="2 3">158L3-1</strain>
    </source>
</reference>
<dbReference type="PANTHER" id="PTHR10357">
    <property type="entry name" value="ALPHA-AMYLASE FAMILY MEMBER"/>
    <property type="match status" value="1"/>
</dbReference>
<protein>
    <submittedName>
        <fullName evidence="2">Oligo-1,6-glucosidase, probable membrane protein</fullName>
    </submittedName>
</protein>
<evidence type="ECO:0000259" key="1">
    <source>
        <dbReference type="Pfam" id="PF00128"/>
    </source>
</evidence>
<evidence type="ECO:0000313" key="2">
    <source>
        <dbReference type="EMBL" id="ACF07206.1"/>
    </source>
</evidence>
<name>B3PMF4_META1</name>